<keyword evidence="1 4" id="KW-0963">Cytoplasm</keyword>
<proteinExistence type="inferred from homology"/>
<dbReference type="Gene3D" id="2.30.290.10">
    <property type="entry name" value="BH3618-like"/>
    <property type="match status" value="1"/>
</dbReference>
<dbReference type="SUPFAM" id="SSF141457">
    <property type="entry name" value="BH3618-like"/>
    <property type="match status" value="1"/>
</dbReference>
<organism evidence="5 6">
    <name type="scientific">Alkalihalobacillus trypoxylicola</name>
    <dbReference type="NCBI Taxonomy" id="519424"/>
    <lineage>
        <taxon>Bacteria</taxon>
        <taxon>Bacillati</taxon>
        <taxon>Bacillota</taxon>
        <taxon>Bacilli</taxon>
        <taxon>Bacillales</taxon>
        <taxon>Bacillaceae</taxon>
        <taxon>Alkalihalobacillus</taxon>
    </lineage>
</organism>
<keyword evidence="5" id="KW-0969">Cilium</keyword>
<evidence type="ECO:0000313" key="5">
    <source>
        <dbReference type="EMBL" id="KYG33698.1"/>
    </source>
</evidence>
<keyword evidence="4" id="KW-0143">Chaperone</keyword>
<dbReference type="OrthoDB" id="9801235at2"/>
<dbReference type="PANTHER" id="PTHR39190">
    <property type="entry name" value="FLAGELLAR ASSEMBLY FACTOR FLIW"/>
    <property type="match status" value="1"/>
</dbReference>
<keyword evidence="6" id="KW-1185">Reference proteome</keyword>
<dbReference type="HAMAP" id="MF_01185">
    <property type="entry name" value="FliW"/>
    <property type="match status" value="1"/>
</dbReference>
<dbReference type="GO" id="GO:0006417">
    <property type="term" value="P:regulation of translation"/>
    <property type="evidence" value="ECO:0007669"/>
    <property type="project" value="UniProtKB-KW"/>
</dbReference>
<comment type="similarity">
    <text evidence="4">Belongs to the FliW family.</text>
</comment>
<evidence type="ECO:0000256" key="1">
    <source>
        <dbReference type="ARBA" id="ARBA00022490"/>
    </source>
</evidence>
<protein>
    <recommendedName>
        <fullName evidence="4">Flagellar assembly factor FliW</fullName>
    </recommendedName>
</protein>
<dbReference type="AlphaFoldDB" id="A0A162ETP6"/>
<evidence type="ECO:0000256" key="2">
    <source>
        <dbReference type="ARBA" id="ARBA00022795"/>
    </source>
</evidence>
<dbReference type="Pfam" id="PF02623">
    <property type="entry name" value="FliW"/>
    <property type="match status" value="1"/>
</dbReference>
<dbReference type="RefSeq" id="WP_061947760.1">
    <property type="nucleotide sequence ID" value="NZ_LTAO01000005.1"/>
</dbReference>
<comment type="function">
    <text evidence="4">Acts as an anti-CsrA protein, binds CsrA and prevents it from repressing translation of its target genes, one of which is flagellin. Binds to flagellin and participates in the assembly of the flagellum.</text>
</comment>
<dbReference type="STRING" id="519424.AZF04_15855"/>
<name>A0A162ETP6_9BACI</name>
<comment type="caution">
    <text evidence="5">The sequence shown here is derived from an EMBL/GenBank/DDBJ whole genome shotgun (WGS) entry which is preliminary data.</text>
</comment>
<evidence type="ECO:0000313" key="6">
    <source>
        <dbReference type="Proteomes" id="UP000075806"/>
    </source>
</evidence>
<keyword evidence="5" id="KW-0966">Cell projection</keyword>
<accession>A0A162ETP6</accession>
<evidence type="ECO:0000256" key="3">
    <source>
        <dbReference type="ARBA" id="ARBA00022845"/>
    </source>
</evidence>
<keyword evidence="2 4" id="KW-1005">Bacterial flagellum biogenesis</keyword>
<dbReference type="PANTHER" id="PTHR39190:SF1">
    <property type="entry name" value="FLAGELLAR ASSEMBLY FACTOR FLIW"/>
    <property type="match status" value="1"/>
</dbReference>
<dbReference type="InterPro" id="IPR024046">
    <property type="entry name" value="Flagellar_assmbl_FliW_dom_sf"/>
</dbReference>
<dbReference type="EMBL" id="LTAO01000005">
    <property type="protein sequence ID" value="KYG33698.1"/>
    <property type="molecule type" value="Genomic_DNA"/>
</dbReference>
<reference evidence="5" key="1">
    <citation type="submission" date="2016-02" db="EMBL/GenBank/DDBJ databases">
        <title>Genome sequence of Bacillus trypoxylicola KCTC 13244(T).</title>
        <authorList>
            <person name="Jeong H."/>
            <person name="Park S.-H."/>
            <person name="Choi S.-K."/>
        </authorList>
    </citation>
    <scope>NUCLEOTIDE SEQUENCE [LARGE SCALE GENOMIC DNA]</scope>
    <source>
        <strain evidence="5">KCTC 13244</strain>
    </source>
</reference>
<comment type="subunit">
    <text evidence="4">Interacts with translational regulator CsrA and flagellin(s).</text>
</comment>
<comment type="subcellular location">
    <subcellularLocation>
        <location evidence="4">Cytoplasm</location>
    </subcellularLocation>
</comment>
<keyword evidence="5" id="KW-0282">Flagellum</keyword>
<dbReference type="InterPro" id="IPR003775">
    <property type="entry name" value="Flagellar_assembly_factor_FliW"/>
</dbReference>
<dbReference type="GO" id="GO:0005737">
    <property type="term" value="C:cytoplasm"/>
    <property type="evidence" value="ECO:0007669"/>
    <property type="project" value="UniProtKB-SubCell"/>
</dbReference>
<evidence type="ECO:0000256" key="4">
    <source>
        <dbReference type="HAMAP-Rule" id="MF_01185"/>
    </source>
</evidence>
<gene>
    <name evidence="4" type="primary">fliW</name>
    <name evidence="5" type="ORF">AZF04_15855</name>
</gene>
<keyword evidence="3 4" id="KW-0810">Translation regulation</keyword>
<sequence length="148" mass="16654">MDISTKYNGMISVEEEQFFHFESGLPAFEDEHVFVLLPLEEGAPFFVLQSIKSKEVAFICVEPFNYVAEYKVELPDSLLKSLCINSQEEVAILVLLTIKEPFQDSTANLQAPIVLNAQNKLGKQFVINESAYQTKQAIFKEMAVKGGE</sequence>
<dbReference type="NCBIfam" id="NF009793">
    <property type="entry name" value="PRK13285.1-1"/>
    <property type="match status" value="1"/>
</dbReference>
<dbReference type="GO" id="GO:0044780">
    <property type="term" value="P:bacterial-type flagellum assembly"/>
    <property type="evidence" value="ECO:0007669"/>
    <property type="project" value="UniProtKB-UniRule"/>
</dbReference>
<dbReference type="Proteomes" id="UP000075806">
    <property type="component" value="Unassembled WGS sequence"/>
</dbReference>